<dbReference type="NCBIfam" id="TIGR01488">
    <property type="entry name" value="HAD-SF-IB"/>
    <property type="match status" value="1"/>
</dbReference>
<dbReference type="InterPro" id="IPR023214">
    <property type="entry name" value="HAD_sf"/>
</dbReference>
<dbReference type="EMBL" id="JAVALS010000006">
    <property type="protein sequence ID" value="MDP5227541.1"/>
    <property type="molecule type" value="Genomic_DNA"/>
</dbReference>
<dbReference type="GO" id="GO:0016787">
    <property type="term" value="F:hydrolase activity"/>
    <property type="evidence" value="ECO:0007669"/>
    <property type="project" value="UniProtKB-KW"/>
</dbReference>
<organism evidence="2 3">
    <name type="scientific">Arthrobacter horti</name>
    <dbReference type="NCBI Taxonomy" id="3068273"/>
    <lineage>
        <taxon>Bacteria</taxon>
        <taxon>Bacillati</taxon>
        <taxon>Actinomycetota</taxon>
        <taxon>Actinomycetes</taxon>
        <taxon>Micrococcales</taxon>
        <taxon>Micrococcaceae</taxon>
        <taxon>Arthrobacter</taxon>
    </lineage>
</organism>
<dbReference type="PANTHER" id="PTHR43344">
    <property type="entry name" value="PHOSPHOSERINE PHOSPHATASE"/>
    <property type="match status" value="1"/>
</dbReference>
<reference evidence="2 3" key="1">
    <citation type="submission" date="2023-08" db="EMBL/GenBank/DDBJ databases">
        <title>Arthrobacter horti sp. nov., isolated from forest soil.</title>
        <authorList>
            <person name="Park M."/>
        </authorList>
    </citation>
    <scope>NUCLEOTIDE SEQUENCE [LARGE SCALE GENOMIC DNA]</scope>
    <source>
        <strain evidence="2 3">YJM1</strain>
    </source>
</reference>
<dbReference type="RefSeq" id="WP_305996593.1">
    <property type="nucleotide sequence ID" value="NZ_JAVALS010000006.1"/>
</dbReference>
<evidence type="ECO:0000256" key="1">
    <source>
        <dbReference type="ARBA" id="ARBA00009184"/>
    </source>
</evidence>
<dbReference type="Gene3D" id="1.20.1440.100">
    <property type="entry name" value="SG protein - dephosphorylation function"/>
    <property type="match status" value="1"/>
</dbReference>
<protein>
    <submittedName>
        <fullName evidence="2">HAD-IB family hydrolase</fullName>
    </submittedName>
</protein>
<sequence length="272" mass="29669">MASTRNESASSVSVADLHRHEAAFFDVDNTLIRGASIFHAARKMYQRKVFTARDILGFAWQQLKFSVRGENLSDVHSIRDRGMQVAAGIRAEDVATLGDEVFDETISGKIWPGTRALAEQHLRVGRRVWLITATPYELAQPIASRLGLTGALGTRVEVVDGVYTGRLVGDILHGEAKADAARALAEAEGLDLAECWAYSDSHNDIPLLSMVGHPVAINPDAGLRRHAKATNWPVYDFRSGRRAATFGLKAATVGGAVYGLWRGLNHARGTRR</sequence>
<dbReference type="InterPro" id="IPR050582">
    <property type="entry name" value="HAD-like_SerB"/>
</dbReference>
<dbReference type="PANTHER" id="PTHR43344:SF15">
    <property type="entry name" value="PHOSPHOSERINE PHOSPHATASE SERB1"/>
    <property type="match status" value="1"/>
</dbReference>
<name>A0ABT9IPP6_9MICC</name>
<evidence type="ECO:0000313" key="3">
    <source>
        <dbReference type="Proteomes" id="UP001232725"/>
    </source>
</evidence>
<dbReference type="InterPro" id="IPR036412">
    <property type="entry name" value="HAD-like_sf"/>
</dbReference>
<gene>
    <name evidence="2" type="ORF">Q9R02_10285</name>
</gene>
<keyword evidence="2" id="KW-0378">Hydrolase</keyword>
<dbReference type="SUPFAM" id="SSF56784">
    <property type="entry name" value="HAD-like"/>
    <property type="match status" value="1"/>
</dbReference>
<comment type="similarity">
    <text evidence="1">Belongs to the HAD-like hydrolase superfamily. SerB family.</text>
</comment>
<comment type="caution">
    <text evidence="2">The sequence shown here is derived from an EMBL/GenBank/DDBJ whole genome shotgun (WGS) entry which is preliminary data.</text>
</comment>
<dbReference type="CDD" id="cd02612">
    <property type="entry name" value="HAD_PGPPase"/>
    <property type="match status" value="1"/>
</dbReference>
<proteinExistence type="inferred from homology"/>
<dbReference type="InterPro" id="IPR006385">
    <property type="entry name" value="HAD_hydro_SerB1"/>
</dbReference>
<dbReference type="Gene3D" id="3.40.50.1000">
    <property type="entry name" value="HAD superfamily/HAD-like"/>
    <property type="match status" value="1"/>
</dbReference>
<dbReference type="NCBIfam" id="TIGR01490">
    <property type="entry name" value="HAD-SF-IB-hyp1"/>
    <property type="match status" value="1"/>
</dbReference>
<accession>A0ABT9IPP6</accession>
<dbReference type="Proteomes" id="UP001232725">
    <property type="component" value="Unassembled WGS sequence"/>
</dbReference>
<evidence type="ECO:0000313" key="2">
    <source>
        <dbReference type="EMBL" id="MDP5227541.1"/>
    </source>
</evidence>
<dbReference type="Pfam" id="PF12710">
    <property type="entry name" value="HAD"/>
    <property type="match status" value="1"/>
</dbReference>
<keyword evidence="3" id="KW-1185">Reference proteome</keyword>